<comment type="caution">
    <text evidence="3">The sequence shown here is derived from an EMBL/GenBank/DDBJ whole genome shotgun (WGS) entry which is preliminary data.</text>
</comment>
<dbReference type="EMBL" id="MBFT01000425">
    <property type="protein sequence ID" value="PVU91326.1"/>
    <property type="molecule type" value="Genomic_DNA"/>
</dbReference>
<feature type="compositionally biased region" description="Basic and acidic residues" evidence="2">
    <location>
        <begin position="134"/>
        <end position="148"/>
    </location>
</feature>
<name>A0A2T9YG53_9FUNG</name>
<dbReference type="OrthoDB" id="5637432at2759"/>
<proteinExistence type="predicted"/>
<organism evidence="3 4">
    <name type="scientific">Furculomyces boomerangus</name>
    <dbReference type="NCBI Taxonomy" id="61424"/>
    <lineage>
        <taxon>Eukaryota</taxon>
        <taxon>Fungi</taxon>
        <taxon>Fungi incertae sedis</taxon>
        <taxon>Zoopagomycota</taxon>
        <taxon>Kickxellomycotina</taxon>
        <taxon>Harpellomycetes</taxon>
        <taxon>Harpellales</taxon>
        <taxon>Harpellaceae</taxon>
        <taxon>Furculomyces</taxon>
    </lineage>
</organism>
<protein>
    <submittedName>
        <fullName evidence="3">Uncharacterized protein</fullName>
    </submittedName>
</protein>
<evidence type="ECO:0000313" key="4">
    <source>
        <dbReference type="Proteomes" id="UP000245699"/>
    </source>
</evidence>
<evidence type="ECO:0000256" key="2">
    <source>
        <dbReference type="SAM" id="MobiDB-lite"/>
    </source>
</evidence>
<sequence length="376" mass="43229">MFKKKVKVKNVRQSTTYNTQDEDQANVVKREILVTKPKPNKILGFKQKEPESNEMEVENNSAFATETLEELRKEMGETQLPLKTGQINLFGGSGIPSAEDIYLAKKKRAQLSNQMKEGEMQGQSGSDFISLESSGKRDYSRGESRYVDSEPQSPIETNLEDGLESGYEYKSRMRMGGVSEQFGYNRNSGLKYRKAEYDYGNEYDFMETEDYLEEIKKAEEEGPQVVEMEEIVEEYSLDAETSNKLEEMRINEADMDSLPSDGENLEWEYERLRNSGIDMKLINGKGKAGLDAGMKEEIDMQALEISKPEEIETFIAELIKNKKELEVYEVEKQEKLRKEIENTRSKLEKIDEEAKIAKKQIQKFSDYIVASTKNIL</sequence>
<evidence type="ECO:0000256" key="1">
    <source>
        <dbReference type="SAM" id="Coils"/>
    </source>
</evidence>
<feature type="region of interest" description="Disordered" evidence="2">
    <location>
        <begin position="112"/>
        <end position="161"/>
    </location>
</feature>
<feature type="coiled-coil region" evidence="1">
    <location>
        <begin position="330"/>
        <end position="360"/>
    </location>
</feature>
<dbReference type="Proteomes" id="UP000245699">
    <property type="component" value="Unassembled WGS sequence"/>
</dbReference>
<keyword evidence="1" id="KW-0175">Coiled coil</keyword>
<keyword evidence="4" id="KW-1185">Reference proteome</keyword>
<feature type="compositionally biased region" description="Polar residues" evidence="2">
    <location>
        <begin position="112"/>
        <end position="133"/>
    </location>
</feature>
<evidence type="ECO:0000313" key="3">
    <source>
        <dbReference type="EMBL" id="PVU91326.1"/>
    </source>
</evidence>
<accession>A0A2T9YG53</accession>
<dbReference type="AlphaFoldDB" id="A0A2T9YG53"/>
<gene>
    <name evidence="3" type="ORF">BB559_004185</name>
</gene>
<reference evidence="3 4" key="1">
    <citation type="journal article" date="2018" name="MBio">
        <title>Comparative Genomics Reveals the Core Gene Toolbox for the Fungus-Insect Symbiosis.</title>
        <authorList>
            <person name="Wang Y."/>
            <person name="Stata M."/>
            <person name="Wang W."/>
            <person name="Stajich J.E."/>
            <person name="White M.M."/>
            <person name="Moncalvo J.M."/>
        </authorList>
    </citation>
    <scope>NUCLEOTIDE SEQUENCE [LARGE SCALE GENOMIC DNA]</scope>
    <source>
        <strain evidence="3 4">AUS-77-4</strain>
    </source>
</reference>